<accession>A0A139WMW7</accession>
<evidence type="ECO:0000313" key="3">
    <source>
        <dbReference type="EMBL" id="KYB29233.1"/>
    </source>
</evidence>
<feature type="compositionally biased region" description="Polar residues" evidence="1">
    <location>
        <begin position="44"/>
        <end position="55"/>
    </location>
</feature>
<keyword evidence="4" id="KW-1185">Reference proteome</keyword>
<organism evidence="3 4">
    <name type="scientific">Tribolium castaneum</name>
    <name type="common">Red flour beetle</name>
    <dbReference type="NCBI Taxonomy" id="7070"/>
    <lineage>
        <taxon>Eukaryota</taxon>
        <taxon>Metazoa</taxon>
        <taxon>Ecdysozoa</taxon>
        <taxon>Arthropoda</taxon>
        <taxon>Hexapoda</taxon>
        <taxon>Insecta</taxon>
        <taxon>Pterygota</taxon>
        <taxon>Neoptera</taxon>
        <taxon>Endopterygota</taxon>
        <taxon>Coleoptera</taxon>
        <taxon>Polyphaga</taxon>
        <taxon>Cucujiformia</taxon>
        <taxon>Tenebrionidae</taxon>
        <taxon>Tenebrionidae incertae sedis</taxon>
        <taxon>Tribolium</taxon>
    </lineage>
</organism>
<dbReference type="EMBL" id="KQ971312">
    <property type="protein sequence ID" value="KYB29233.1"/>
    <property type="molecule type" value="Genomic_DNA"/>
</dbReference>
<dbReference type="AlphaFoldDB" id="A0A139WMW7"/>
<keyword evidence="2" id="KW-1133">Transmembrane helix</keyword>
<reference evidence="3 4" key="1">
    <citation type="journal article" date="2008" name="Nature">
        <title>The genome of the model beetle and pest Tribolium castaneum.</title>
        <authorList>
            <consortium name="Tribolium Genome Sequencing Consortium"/>
            <person name="Richards S."/>
            <person name="Gibbs R.A."/>
            <person name="Weinstock G.M."/>
            <person name="Brown S.J."/>
            <person name="Denell R."/>
            <person name="Beeman R.W."/>
            <person name="Gibbs R."/>
            <person name="Beeman R.W."/>
            <person name="Brown S.J."/>
            <person name="Bucher G."/>
            <person name="Friedrich M."/>
            <person name="Grimmelikhuijzen C.J."/>
            <person name="Klingler M."/>
            <person name="Lorenzen M."/>
            <person name="Richards S."/>
            <person name="Roth S."/>
            <person name="Schroder R."/>
            <person name="Tautz D."/>
            <person name="Zdobnov E.M."/>
            <person name="Muzny D."/>
            <person name="Gibbs R.A."/>
            <person name="Weinstock G.M."/>
            <person name="Attaway T."/>
            <person name="Bell S."/>
            <person name="Buhay C.J."/>
            <person name="Chandrabose M.N."/>
            <person name="Chavez D."/>
            <person name="Clerk-Blankenburg K.P."/>
            <person name="Cree A."/>
            <person name="Dao M."/>
            <person name="Davis C."/>
            <person name="Chacko J."/>
            <person name="Dinh H."/>
            <person name="Dugan-Rocha S."/>
            <person name="Fowler G."/>
            <person name="Garner T.T."/>
            <person name="Garnes J."/>
            <person name="Gnirke A."/>
            <person name="Hawes A."/>
            <person name="Hernandez J."/>
            <person name="Hines S."/>
            <person name="Holder M."/>
            <person name="Hume J."/>
            <person name="Jhangiani S.N."/>
            <person name="Joshi V."/>
            <person name="Khan Z.M."/>
            <person name="Jackson L."/>
            <person name="Kovar C."/>
            <person name="Kowis A."/>
            <person name="Lee S."/>
            <person name="Lewis L.R."/>
            <person name="Margolis J."/>
            <person name="Morgan M."/>
            <person name="Nazareth L.V."/>
            <person name="Nguyen N."/>
            <person name="Okwuonu G."/>
            <person name="Parker D."/>
            <person name="Richards S."/>
            <person name="Ruiz S.J."/>
            <person name="Santibanez J."/>
            <person name="Savard J."/>
            <person name="Scherer S.E."/>
            <person name="Schneider B."/>
            <person name="Sodergren E."/>
            <person name="Tautz D."/>
            <person name="Vattahil S."/>
            <person name="Villasana D."/>
            <person name="White C.S."/>
            <person name="Wright R."/>
            <person name="Park Y."/>
            <person name="Beeman R.W."/>
            <person name="Lord J."/>
            <person name="Oppert B."/>
            <person name="Lorenzen M."/>
            <person name="Brown S."/>
            <person name="Wang L."/>
            <person name="Savard J."/>
            <person name="Tautz D."/>
            <person name="Richards S."/>
            <person name="Weinstock G."/>
            <person name="Gibbs R.A."/>
            <person name="Liu Y."/>
            <person name="Worley K."/>
            <person name="Weinstock G."/>
            <person name="Elsik C.G."/>
            <person name="Reese J.T."/>
            <person name="Elhaik E."/>
            <person name="Landan G."/>
            <person name="Graur D."/>
            <person name="Arensburger P."/>
            <person name="Atkinson P."/>
            <person name="Beeman R.W."/>
            <person name="Beidler J."/>
            <person name="Brown S.J."/>
            <person name="Demuth J.P."/>
            <person name="Drury D.W."/>
            <person name="Du Y.Z."/>
            <person name="Fujiwara H."/>
            <person name="Lorenzen M."/>
            <person name="Maselli V."/>
            <person name="Osanai M."/>
            <person name="Park Y."/>
            <person name="Robertson H.M."/>
            <person name="Tu Z."/>
            <person name="Wang J.J."/>
            <person name="Wang S."/>
            <person name="Richards S."/>
            <person name="Song H."/>
            <person name="Zhang L."/>
            <person name="Sodergren E."/>
            <person name="Werner D."/>
            <person name="Stanke M."/>
            <person name="Morgenstern B."/>
            <person name="Solovyev V."/>
            <person name="Kosarev P."/>
            <person name="Brown G."/>
            <person name="Chen H.C."/>
            <person name="Ermolaeva O."/>
            <person name="Hlavina W."/>
            <person name="Kapustin Y."/>
            <person name="Kiryutin B."/>
            <person name="Kitts P."/>
            <person name="Maglott D."/>
            <person name="Pruitt K."/>
            <person name="Sapojnikov V."/>
            <person name="Souvorov A."/>
            <person name="Mackey A.J."/>
            <person name="Waterhouse R.M."/>
            <person name="Wyder S."/>
            <person name="Zdobnov E.M."/>
            <person name="Zdobnov E.M."/>
            <person name="Wyder S."/>
            <person name="Kriventseva E.V."/>
            <person name="Kadowaki T."/>
            <person name="Bork P."/>
            <person name="Aranda M."/>
            <person name="Bao R."/>
            <person name="Beermann A."/>
            <person name="Berns N."/>
            <person name="Bolognesi R."/>
            <person name="Bonneton F."/>
            <person name="Bopp D."/>
            <person name="Brown S.J."/>
            <person name="Bucher G."/>
            <person name="Butts T."/>
            <person name="Chaumot A."/>
            <person name="Denell R.E."/>
            <person name="Ferrier D.E."/>
            <person name="Friedrich M."/>
            <person name="Gordon C.M."/>
            <person name="Jindra M."/>
            <person name="Klingler M."/>
            <person name="Lan Q."/>
            <person name="Lattorff H.M."/>
            <person name="Laudet V."/>
            <person name="von Levetsow C."/>
            <person name="Liu Z."/>
            <person name="Lutz R."/>
            <person name="Lynch J.A."/>
            <person name="da Fonseca R.N."/>
            <person name="Posnien N."/>
            <person name="Reuter R."/>
            <person name="Roth S."/>
            <person name="Savard J."/>
            <person name="Schinko J.B."/>
            <person name="Schmitt C."/>
            <person name="Schoppmeier M."/>
            <person name="Schroder R."/>
            <person name="Shippy T.D."/>
            <person name="Simonnet F."/>
            <person name="Marques-Souza H."/>
            <person name="Tautz D."/>
            <person name="Tomoyasu Y."/>
            <person name="Trauner J."/>
            <person name="Van der Zee M."/>
            <person name="Vervoort M."/>
            <person name="Wittkopp N."/>
            <person name="Wimmer E.A."/>
            <person name="Yang X."/>
            <person name="Jones A.K."/>
            <person name="Sattelle D.B."/>
            <person name="Ebert P.R."/>
            <person name="Nelson D."/>
            <person name="Scott J.G."/>
            <person name="Beeman R.W."/>
            <person name="Muthukrishnan S."/>
            <person name="Kramer K.J."/>
            <person name="Arakane Y."/>
            <person name="Beeman R.W."/>
            <person name="Zhu Q."/>
            <person name="Hogenkamp D."/>
            <person name="Dixit R."/>
            <person name="Oppert B."/>
            <person name="Jiang H."/>
            <person name="Zou Z."/>
            <person name="Marshall J."/>
            <person name="Elpidina E."/>
            <person name="Vinokurov K."/>
            <person name="Oppert C."/>
            <person name="Zou Z."/>
            <person name="Evans J."/>
            <person name="Lu Z."/>
            <person name="Zhao P."/>
            <person name="Sumathipala N."/>
            <person name="Altincicek B."/>
            <person name="Vilcinskas A."/>
            <person name="Williams M."/>
            <person name="Hultmark D."/>
            <person name="Hetru C."/>
            <person name="Jiang H."/>
            <person name="Grimmelikhuijzen C.J."/>
            <person name="Hauser F."/>
            <person name="Cazzamali G."/>
            <person name="Williamson M."/>
            <person name="Park Y."/>
            <person name="Li B."/>
            <person name="Tanaka Y."/>
            <person name="Predel R."/>
            <person name="Neupert S."/>
            <person name="Schachtner J."/>
            <person name="Verleyen P."/>
            <person name="Raible F."/>
            <person name="Bork P."/>
            <person name="Friedrich M."/>
            <person name="Walden K.K."/>
            <person name="Robertson H.M."/>
            <person name="Angeli S."/>
            <person name="Foret S."/>
            <person name="Bucher G."/>
            <person name="Schuetz S."/>
            <person name="Maleszka R."/>
            <person name="Wimmer E.A."/>
            <person name="Beeman R.W."/>
            <person name="Lorenzen M."/>
            <person name="Tomoyasu Y."/>
            <person name="Miller S.C."/>
            <person name="Grossmann D."/>
            <person name="Bucher G."/>
        </authorList>
    </citation>
    <scope>NUCLEOTIDE SEQUENCE [LARGE SCALE GENOMIC DNA]</scope>
    <source>
        <strain evidence="3 4">Georgia GA2</strain>
    </source>
</reference>
<feature type="transmembrane region" description="Helical" evidence="2">
    <location>
        <begin position="77"/>
        <end position="99"/>
    </location>
</feature>
<feature type="region of interest" description="Disordered" evidence="1">
    <location>
        <begin position="33"/>
        <end position="55"/>
    </location>
</feature>
<dbReference type="Proteomes" id="UP000007266">
    <property type="component" value="Linkage group 2"/>
</dbReference>
<evidence type="ECO:0000313" key="4">
    <source>
        <dbReference type="Proteomes" id="UP000007266"/>
    </source>
</evidence>
<dbReference type="InParanoid" id="A0A139WMW7"/>
<keyword evidence="2" id="KW-0812">Transmembrane</keyword>
<keyword evidence="2" id="KW-0472">Membrane</keyword>
<protein>
    <submittedName>
        <fullName evidence="3">Uncharacterized protein</fullName>
    </submittedName>
</protein>
<evidence type="ECO:0000256" key="1">
    <source>
        <dbReference type="SAM" id="MobiDB-lite"/>
    </source>
</evidence>
<gene>
    <name evidence="3" type="primary">AUGUSTUS-3.0.2_34555</name>
    <name evidence="3" type="ORF">TcasGA2_TC034555</name>
</gene>
<feature type="transmembrane region" description="Helical" evidence="2">
    <location>
        <begin position="119"/>
        <end position="140"/>
    </location>
</feature>
<proteinExistence type="predicted"/>
<sequence>MGRLIPINSALLGEAPSHVIQVCPPNQYQTLAHPPEFSPPRLPQPQTASNSNIDNSRKTNLFKSQIRMRQKKKSRYLYFYYKQHLILLEDIERGVYLILRLVFNMSYDSKYSGYEFGATAFVSLALIAMFTLLLILFEVVQRKQQRLLKEGYYFVEEYVTIRRTRLIPVPPSNIDASDPNHPRVINPALLDRTGCICCA</sequence>
<name>A0A139WMW7_TRICA</name>
<evidence type="ECO:0000256" key="2">
    <source>
        <dbReference type="SAM" id="Phobius"/>
    </source>
</evidence>
<reference evidence="3 4" key="2">
    <citation type="journal article" date="2010" name="Nucleic Acids Res.">
        <title>BeetleBase in 2010: revisions to provide comprehensive genomic information for Tribolium castaneum.</title>
        <authorList>
            <person name="Kim H.S."/>
            <person name="Murphy T."/>
            <person name="Xia J."/>
            <person name="Caragea D."/>
            <person name="Park Y."/>
            <person name="Beeman R.W."/>
            <person name="Lorenzen M.D."/>
            <person name="Butcher S."/>
            <person name="Manak J.R."/>
            <person name="Brown S.J."/>
        </authorList>
    </citation>
    <scope>GENOME REANNOTATION</scope>
    <source>
        <strain evidence="3 4">Georgia GA2</strain>
    </source>
</reference>